<evidence type="ECO:0000256" key="1">
    <source>
        <dbReference type="ARBA" id="ARBA00007553"/>
    </source>
</evidence>
<dbReference type="InterPro" id="IPR036505">
    <property type="entry name" value="Amidase/PGRP_sf"/>
</dbReference>
<dbReference type="GO" id="GO:0009253">
    <property type="term" value="P:peptidoglycan catabolic process"/>
    <property type="evidence" value="ECO:0007669"/>
    <property type="project" value="InterPro"/>
</dbReference>
<feature type="signal peptide" evidence="3">
    <location>
        <begin position="1"/>
        <end position="30"/>
    </location>
</feature>
<dbReference type="EMBL" id="CP014209">
    <property type="protein sequence ID" value="ANC32821.1"/>
    <property type="molecule type" value="Genomic_DNA"/>
</dbReference>
<dbReference type="PATRIC" id="fig|1300344.3.peg.3332"/>
<proteinExistence type="inferred from homology"/>
<dbReference type="CDD" id="cd06583">
    <property type="entry name" value="PGRP"/>
    <property type="match status" value="1"/>
</dbReference>
<evidence type="ECO:0000256" key="3">
    <source>
        <dbReference type="SAM" id="SignalP"/>
    </source>
</evidence>
<dbReference type="Gene3D" id="3.40.80.10">
    <property type="entry name" value="Peptidoglycan recognition protein-like"/>
    <property type="match status" value="1"/>
</dbReference>
<dbReference type="GO" id="GO:0008745">
    <property type="term" value="F:N-acetylmuramoyl-L-alanine amidase activity"/>
    <property type="evidence" value="ECO:0007669"/>
    <property type="project" value="InterPro"/>
</dbReference>
<organism evidence="6 7">
    <name type="scientific">Isoptericola dokdonensis DS-3</name>
    <dbReference type="NCBI Taxonomy" id="1300344"/>
    <lineage>
        <taxon>Bacteria</taxon>
        <taxon>Bacillati</taxon>
        <taxon>Actinomycetota</taxon>
        <taxon>Actinomycetes</taxon>
        <taxon>Micrococcales</taxon>
        <taxon>Promicromonosporaceae</taxon>
        <taxon>Isoptericola</taxon>
    </lineage>
</organism>
<feature type="chain" id="PRO_5007896957" evidence="3">
    <location>
        <begin position="31"/>
        <end position="700"/>
    </location>
</feature>
<dbReference type="PANTHER" id="PTHR11022:SF41">
    <property type="entry name" value="PEPTIDOGLYCAN-RECOGNITION PROTEIN LC-RELATED"/>
    <property type="match status" value="1"/>
</dbReference>
<feature type="domain" description="N-acetylmuramoyl-L-alanine amidase" evidence="4">
    <location>
        <begin position="248"/>
        <end position="398"/>
    </location>
</feature>
<feature type="region of interest" description="Disordered" evidence="2">
    <location>
        <begin position="29"/>
        <end position="56"/>
    </location>
</feature>
<dbReference type="InterPro" id="IPR015510">
    <property type="entry name" value="PGRP"/>
</dbReference>
<name>A0A168G030_9MICO</name>
<dbReference type="PANTHER" id="PTHR11022">
    <property type="entry name" value="PEPTIDOGLYCAN RECOGNITION PROTEIN"/>
    <property type="match status" value="1"/>
</dbReference>
<evidence type="ECO:0000313" key="6">
    <source>
        <dbReference type="EMBL" id="ANC32821.1"/>
    </source>
</evidence>
<evidence type="ECO:0000313" key="7">
    <source>
        <dbReference type="Proteomes" id="UP000076794"/>
    </source>
</evidence>
<dbReference type="SMART" id="SM00701">
    <property type="entry name" value="PGRP"/>
    <property type="match status" value="1"/>
</dbReference>
<evidence type="ECO:0000259" key="5">
    <source>
        <dbReference type="SMART" id="SM00701"/>
    </source>
</evidence>
<dbReference type="Proteomes" id="UP000076794">
    <property type="component" value="Chromosome"/>
</dbReference>
<feature type="domain" description="Peptidoglycan recognition protein family" evidence="5">
    <location>
        <begin position="235"/>
        <end position="392"/>
    </location>
</feature>
<accession>A0A168G030</accession>
<dbReference type="InterPro" id="IPR002502">
    <property type="entry name" value="Amidase_domain"/>
</dbReference>
<sequence length="700" mass="72954">MRIPRPGRVGVAAAVGLLTTALVVPPGAQAAPGPVPATVATTDDPVPAPPTDATGDAIPVTPPAAEPVEPSTEEAGFVPDELVEDAGTTARTTAAARKAAADGEPLVATAAVVGFGVVGVTWTGDVDPAALVVEVRTSTDPAADPAVDAGWSAWEETQAEPSPDGTLDGTEPVLVGDVAQVQARVTGDAAGVVRDLALAVVDPGTSAADDDVAAPPTEVSPSGAAVVAAAVPTAPTIATRAAWGADESMMTWSPRQGSIRGATIHHTAGTNSYSSAQVPGIIRGIYAYHANTRDWGDIGYNFLVDKFGRVWEGRAGGILSQTIGGHAIGFNTNTTGVSVLGNYDLVQPSAASVSAVVRLTAWKLALHDVPATGTTTIEGKRLPRILGHRDVAATACPGRYLYPKLGEIRRRAQAAQDAAPRPVVKDGTLVRSPSGDVALVEAGRRHATWCSTAAHYGLRCGGAATVTATQWNALKPGGRLRQTVRTTDGRLFRVVDGVKREAFDTASLKRAGLLTTTVTMSATALERLPYRDPVVRPGVVVTNRDNGNTRLVTSGLRHGYIGDAIRQNTPLRGLPFGYLDGASMARMTKTTKTTGVVTRPGKTFVVTTKGLLRVDRSGALRARTQKQAWATGVTSKISKVSRPSLVVLRVRTKDQLYVLRDGVLRPVTAKRARQLNGGTAPRVHVVVKLTKQQFPVGKRL</sequence>
<dbReference type="SMART" id="SM00644">
    <property type="entry name" value="Ami_2"/>
    <property type="match status" value="1"/>
</dbReference>
<dbReference type="AlphaFoldDB" id="A0A168G030"/>
<evidence type="ECO:0000256" key="2">
    <source>
        <dbReference type="SAM" id="MobiDB-lite"/>
    </source>
</evidence>
<dbReference type="GO" id="GO:0008270">
    <property type="term" value="F:zinc ion binding"/>
    <property type="evidence" value="ECO:0007669"/>
    <property type="project" value="InterPro"/>
</dbReference>
<dbReference type="InterPro" id="IPR006619">
    <property type="entry name" value="PGRP_domain_met/bac"/>
</dbReference>
<dbReference type="STRING" id="1300344.I598_3312"/>
<protein>
    <submittedName>
        <fullName evidence="6">N-acetylmuramoyl-L-alanine amidase</fullName>
    </submittedName>
</protein>
<dbReference type="RefSeq" id="WP_068204236.1">
    <property type="nucleotide sequence ID" value="NZ_CP014209.1"/>
</dbReference>
<gene>
    <name evidence="6" type="ORF">I598_3312</name>
</gene>
<keyword evidence="7" id="KW-1185">Reference proteome</keyword>
<keyword evidence="3" id="KW-0732">Signal</keyword>
<reference evidence="6 7" key="1">
    <citation type="submission" date="2016-01" db="EMBL/GenBank/DDBJ databases">
        <title>Complete genome sequence of a soil Actinobacterium, Isoptericola dokdonensis DS-3.</title>
        <authorList>
            <person name="Kwon S.-K."/>
            <person name="Kim J.F."/>
        </authorList>
    </citation>
    <scope>NUCLEOTIDE SEQUENCE [LARGE SCALE GENOMIC DNA]</scope>
    <source>
        <strain evidence="6 7">DS-3</strain>
    </source>
</reference>
<dbReference type="KEGG" id="ido:I598_3312"/>
<comment type="similarity">
    <text evidence="1">Belongs to the N-acetylmuramoyl-L-alanine amidase 2 family.</text>
</comment>
<evidence type="ECO:0000259" key="4">
    <source>
        <dbReference type="SMART" id="SM00644"/>
    </source>
</evidence>
<dbReference type="SUPFAM" id="SSF55846">
    <property type="entry name" value="N-acetylmuramoyl-L-alanine amidase-like"/>
    <property type="match status" value="1"/>
</dbReference>
<dbReference type="Pfam" id="PF01510">
    <property type="entry name" value="Amidase_2"/>
    <property type="match status" value="1"/>
</dbReference>